<evidence type="ECO:0000256" key="1">
    <source>
        <dbReference type="ARBA" id="ARBA00004167"/>
    </source>
</evidence>
<dbReference type="Proteomes" id="UP000799640">
    <property type="component" value="Unassembled WGS sequence"/>
</dbReference>
<proteinExistence type="predicted"/>
<dbReference type="EMBL" id="ML996688">
    <property type="protein sequence ID" value="KAF2404435.1"/>
    <property type="molecule type" value="Genomic_DNA"/>
</dbReference>
<name>A0A6G1I8W9_9PEZI</name>
<dbReference type="GO" id="GO:0016020">
    <property type="term" value="C:membrane"/>
    <property type="evidence" value="ECO:0007669"/>
    <property type="project" value="UniProtKB-SubCell"/>
</dbReference>
<evidence type="ECO:0000256" key="6">
    <source>
        <dbReference type="SAM" id="Phobius"/>
    </source>
</evidence>
<reference evidence="8" key="1">
    <citation type="journal article" date="2020" name="Stud. Mycol.">
        <title>101 Dothideomycetes genomes: a test case for predicting lifestyles and emergence of pathogens.</title>
        <authorList>
            <person name="Haridas S."/>
            <person name="Albert R."/>
            <person name="Binder M."/>
            <person name="Bloem J."/>
            <person name="Labutti K."/>
            <person name="Salamov A."/>
            <person name="Andreopoulos B."/>
            <person name="Baker S."/>
            <person name="Barry K."/>
            <person name="Bills G."/>
            <person name="Bluhm B."/>
            <person name="Cannon C."/>
            <person name="Castanera R."/>
            <person name="Culley D."/>
            <person name="Daum C."/>
            <person name="Ezra D."/>
            <person name="Gonzalez J."/>
            <person name="Henrissat B."/>
            <person name="Kuo A."/>
            <person name="Liang C."/>
            <person name="Lipzen A."/>
            <person name="Lutzoni F."/>
            <person name="Magnuson J."/>
            <person name="Mondo S."/>
            <person name="Nolan M."/>
            <person name="Ohm R."/>
            <person name="Pangilinan J."/>
            <person name="Park H.-J."/>
            <person name="Ramirez L."/>
            <person name="Alfaro M."/>
            <person name="Sun H."/>
            <person name="Tritt A."/>
            <person name="Yoshinaga Y."/>
            <person name="Zwiers L.-H."/>
            <person name="Turgeon B."/>
            <person name="Goodwin S."/>
            <person name="Spatafora J."/>
            <person name="Crous P."/>
            <person name="Grigoriev I."/>
        </authorList>
    </citation>
    <scope>NUCLEOTIDE SEQUENCE</scope>
    <source>
        <strain evidence="8">CBS 262.69</strain>
    </source>
</reference>
<dbReference type="GO" id="GO:0071944">
    <property type="term" value="C:cell periphery"/>
    <property type="evidence" value="ECO:0007669"/>
    <property type="project" value="UniProtKB-ARBA"/>
</dbReference>
<organism evidence="8 9">
    <name type="scientific">Trichodelitschia bisporula</name>
    <dbReference type="NCBI Taxonomy" id="703511"/>
    <lineage>
        <taxon>Eukaryota</taxon>
        <taxon>Fungi</taxon>
        <taxon>Dikarya</taxon>
        <taxon>Ascomycota</taxon>
        <taxon>Pezizomycotina</taxon>
        <taxon>Dothideomycetes</taxon>
        <taxon>Dothideomycetes incertae sedis</taxon>
        <taxon>Phaeotrichales</taxon>
        <taxon>Phaeotrichaceae</taxon>
        <taxon>Trichodelitschia</taxon>
    </lineage>
</organism>
<keyword evidence="9" id="KW-1185">Reference proteome</keyword>
<evidence type="ECO:0000313" key="9">
    <source>
        <dbReference type="Proteomes" id="UP000799640"/>
    </source>
</evidence>
<keyword evidence="2 6" id="KW-0812">Transmembrane</keyword>
<evidence type="ECO:0000256" key="4">
    <source>
        <dbReference type="ARBA" id="ARBA00023136"/>
    </source>
</evidence>
<dbReference type="AlphaFoldDB" id="A0A6G1I8W9"/>
<keyword evidence="4 6" id="KW-0472">Membrane</keyword>
<evidence type="ECO:0000256" key="3">
    <source>
        <dbReference type="ARBA" id="ARBA00022989"/>
    </source>
</evidence>
<accession>A0A6G1I8W9</accession>
<feature type="region of interest" description="Disordered" evidence="5">
    <location>
        <begin position="111"/>
        <end position="158"/>
    </location>
</feature>
<dbReference type="PANTHER" id="PTHR15549">
    <property type="entry name" value="PAIRED IMMUNOGLOBULIN-LIKE TYPE 2 RECEPTOR"/>
    <property type="match status" value="1"/>
</dbReference>
<comment type="subcellular location">
    <subcellularLocation>
        <location evidence="1">Membrane</location>
        <topology evidence="1">Single-pass membrane protein</topology>
    </subcellularLocation>
</comment>
<feature type="chain" id="PRO_5026034827" description="Mid2 domain-containing protein" evidence="7">
    <location>
        <begin position="24"/>
        <end position="158"/>
    </location>
</feature>
<sequence>MGIKAPLAFFLVTVLSLFSSVLAVTSSTATTKAVTKATKTSSSTKATSATSAATKAAKTVKKKKKKISSGVIAAIVIIVIVILVIAIIAFIIIKKRQAKKNQAVPLEANTNQGYGKADSNQTPYHQPGPDTQSPYGNNSQPAHGNQPQGGANQGYYGN</sequence>
<feature type="signal peptide" evidence="7">
    <location>
        <begin position="1"/>
        <end position="23"/>
    </location>
</feature>
<feature type="compositionally biased region" description="Polar residues" evidence="5">
    <location>
        <begin position="111"/>
        <end position="150"/>
    </location>
</feature>
<evidence type="ECO:0008006" key="10">
    <source>
        <dbReference type="Google" id="ProtNLM"/>
    </source>
</evidence>
<keyword evidence="3 6" id="KW-1133">Transmembrane helix</keyword>
<feature type="transmembrane region" description="Helical" evidence="6">
    <location>
        <begin position="71"/>
        <end position="93"/>
    </location>
</feature>
<keyword evidence="7" id="KW-0732">Signal</keyword>
<evidence type="ECO:0000256" key="2">
    <source>
        <dbReference type="ARBA" id="ARBA00022692"/>
    </source>
</evidence>
<evidence type="ECO:0000256" key="5">
    <source>
        <dbReference type="SAM" id="MobiDB-lite"/>
    </source>
</evidence>
<evidence type="ECO:0000313" key="8">
    <source>
        <dbReference type="EMBL" id="KAF2404435.1"/>
    </source>
</evidence>
<gene>
    <name evidence="8" type="ORF">EJ06DRAFT_204708</name>
</gene>
<dbReference type="InterPro" id="IPR051694">
    <property type="entry name" value="Immunoregulatory_rcpt-like"/>
</dbReference>
<dbReference type="PANTHER" id="PTHR15549:SF26">
    <property type="entry name" value="AXIAL BUDDING PATTERN PROTEIN 2-RELATED"/>
    <property type="match status" value="1"/>
</dbReference>
<evidence type="ECO:0000256" key="7">
    <source>
        <dbReference type="SAM" id="SignalP"/>
    </source>
</evidence>
<protein>
    <recommendedName>
        <fullName evidence="10">Mid2 domain-containing protein</fullName>
    </recommendedName>
</protein>